<keyword evidence="12" id="KW-1185">Reference proteome</keyword>
<keyword evidence="9" id="KW-0812">Transmembrane</keyword>
<keyword evidence="6" id="KW-0418">Kinase</keyword>
<dbReference type="Gene3D" id="3.30.565.10">
    <property type="entry name" value="Histidine kinase-like ATPase, C-terminal domain"/>
    <property type="match status" value="1"/>
</dbReference>
<dbReference type="Proteomes" id="UP000599109">
    <property type="component" value="Unassembled WGS sequence"/>
</dbReference>
<dbReference type="Gene3D" id="3.30.450.20">
    <property type="entry name" value="PAS domain"/>
    <property type="match status" value="2"/>
</dbReference>
<evidence type="ECO:0000256" key="6">
    <source>
        <dbReference type="ARBA" id="ARBA00022777"/>
    </source>
</evidence>
<evidence type="ECO:0000256" key="9">
    <source>
        <dbReference type="SAM" id="Phobius"/>
    </source>
</evidence>
<dbReference type="Pfam" id="PF02518">
    <property type="entry name" value="HATPase_c"/>
    <property type="match status" value="1"/>
</dbReference>
<name>A0A936Z3Q5_9BURK</name>
<dbReference type="SMART" id="SM00387">
    <property type="entry name" value="HATPase_c"/>
    <property type="match status" value="1"/>
</dbReference>
<accession>A0A936Z3Q5</accession>
<dbReference type="InterPro" id="IPR054327">
    <property type="entry name" value="His-kinase-like_sensor"/>
</dbReference>
<keyword evidence="7" id="KW-0067">ATP-binding</keyword>
<dbReference type="InterPro" id="IPR036890">
    <property type="entry name" value="HATPase_C_sf"/>
</dbReference>
<keyword evidence="3" id="KW-0597">Phosphoprotein</keyword>
<organism evidence="11 12">
    <name type="scientific">Ramlibacter monticola</name>
    <dbReference type="NCBI Taxonomy" id="1926872"/>
    <lineage>
        <taxon>Bacteria</taxon>
        <taxon>Pseudomonadati</taxon>
        <taxon>Pseudomonadota</taxon>
        <taxon>Betaproteobacteria</taxon>
        <taxon>Burkholderiales</taxon>
        <taxon>Comamonadaceae</taxon>
        <taxon>Ramlibacter</taxon>
    </lineage>
</organism>
<dbReference type="Pfam" id="PF22588">
    <property type="entry name" value="dCache_1_like"/>
    <property type="match status" value="1"/>
</dbReference>
<proteinExistence type="predicted"/>
<keyword evidence="8" id="KW-0902">Two-component regulatory system</keyword>
<dbReference type="SUPFAM" id="SSF55874">
    <property type="entry name" value="ATPase domain of HSP90 chaperone/DNA topoisomerase II/histidine kinase"/>
    <property type="match status" value="1"/>
</dbReference>
<comment type="caution">
    <text evidence="11">The sequence shown here is derived from an EMBL/GenBank/DDBJ whole genome shotgun (WGS) entry which is preliminary data.</text>
</comment>
<evidence type="ECO:0000256" key="8">
    <source>
        <dbReference type="ARBA" id="ARBA00023012"/>
    </source>
</evidence>
<dbReference type="RefSeq" id="WP_201675728.1">
    <property type="nucleotide sequence ID" value="NZ_JAEQNE010000004.1"/>
</dbReference>
<feature type="transmembrane region" description="Helical" evidence="9">
    <location>
        <begin position="277"/>
        <end position="296"/>
    </location>
</feature>
<dbReference type="PANTHER" id="PTHR24421">
    <property type="entry name" value="NITRATE/NITRITE SENSOR PROTEIN NARX-RELATED"/>
    <property type="match status" value="1"/>
</dbReference>
<keyword evidence="9" id="KW-0472">Membrane</keyword>
<reference evidence="11 12" key="1">
    <citation type="journal article" date="2017" name="Int. J. Syst. Evol. Microbiol.">
        <title>Ramlibacter monticola sp. nov., isolated from forest soil.</title>
        <authorList>
            <person name="Chaudhary D.K."/>
            <person name="Kim J."/>
        </authorList>
    </citation>
    <scope>NUCLEOTIDE SEQUENCE [LARGE SCALE GENOMIC DNA]</scope>
    <source>
        <strain evidence="11 12">KACC 19175</strain>
    </source>
</reference>
<comment type="catalytic activity">
    <reaction evidence="1">
        <text>ATP + protein L-histidine = ADP + protein N-phospho-L-histidine.</text>
        <dbReference type="EC" id="2.7.13.3"/>
    </reaction>
</comment>
<evidence type="ECO:0000313" key="11">
    <source>
        <dbReference type="EMBL" id="MBL0393070.1"/>
    </source>
</evidence>
<dbReference type="InterPro" id="IPR050482">
    <property type="entry name" value="Sensor_HK_TwoCompSys"/>
</dbReference>
<protein>
    <recommendedName>
        <fullName evidence="2">histidine kinase</fullName>
        <ecNumber evidence="2">2.7.13.3</ecNumber>
    </recommendedName>
</protein>
<dbReference type="GO" id="GO:0016020">
    <property type="term" value="C:membrane"/>
    <property type="evidence" value="ECO:0007669"/>
    <property type="project" value="InterPro"/>
</dbReference>
<sequence length="555" mass="59867">MLPVTFLLFIASLAIPAGLFGFMAWESREETVAAALRHVEQTTGILHENAEKVLEINAGALERAAQFMAAPDGRGALHGFLARVERSSPSIQSLWVFAPDGRALGTSMPSPPPQGLDVSDREYFLHHRAHPGTSFFVSAPLIGRADGRQQFALTRRLEDGSGRFAGVALSGIASVYFERQWQGLSPELQPTAALVRDDGVVLVRHPALPVTAPPLPPDSEYMQAVRREPQGVRQMGSTIDGRDRIVGFRRLSGYPVSIAYAVSLDAVLAGWHRLLVLYGFVCGSVALALLAMTALVHRRSRLREITARLRERQAVVEAHEEVQRVTQGFQRELIAAVEARQACIARDLHDCVGASLAGVSLLVGSARALAADARAAAALDKAQEQVAATAEAVRGISRGLMPAGTDSGGLLHALEQFAADLTDTSGVLCMLRARGTFATLGAEEATHVFRVVQEAVANALRHGHATELRIVLCEWRGRWRISVADNGRGCDFGRLPRTHPGLGLRSMQARARALGGELELGPDAWGGCRVRVTWTASPARRSGLVLHQDREAFAH</sequence>
<feature type="transmembrane region" description="Helical" evidence="9">
    <location>
        <begin position="6"/>
        <end position="25"/>
    </location>
</feature>
<dbReference type="CDD" id="cd12914">
    <property type="entry name" value="PDC1_DGC_like"/>
    <property type="match status" value="1"/>
</dbReference>
<evidence type="ECO:0000256" key="1">
    <source>
        <dbReference type="ARBA" id="ARBA00000085"/>
    </source>
</evidence>
<dbReference type="Gene3D" id="1.20.5.1930">
    <property type="match status" value="1"/>
</dbReference>
<evidence type="ECO:0000256" key="7">
    <source>
        <dbReference type="ARBA" id="ARBA00022840"/>
    </source>
</evidence>
<dbReference type="AlphaFoldDB" id="A0A936Z3Q5"/>
<dbReference type="InterPro" id="IPR003594">
    <property type="entry name" value="HATPase_dom"/>
</dbReference>
<gene>
    <name evidence="11" type="ORF">JJ685_18165</name>
</gene>
<keyword evidence="4" id="KW-0808">Transferase</keyword>
<evidence type="ECO:0000256" key="3">
    <source>
        <dbReference type="ARBA" id="ARBA00022553"/>
    </source>
</evidence>
<dbReference type="CDD" id="cd12915">
    <property type="entry name" value="PDC2_DGC_like"/>
    <property type="match status" value="1"/>
</dbReference>
<dbReference type="PANTHER" id="PTHR24421:SF10">
    <property type="entry name" value="NITRATE_NITRITE SENSOR PROTEIN NARQ"/>
    <property type="match status" value="1"/>
</dbReference>
<dbReference type="GO" id="GO:0005524">
    <property type="term" value="F:ATP binding"/>
    <property type="evidence" value="ECO:0007669"/>
    <property type="project" value="UniProtKB-KW"/>
</dbReference>
<evidence type="ECO:0000313" key="12">
    <source>
        <dbReference type="Proteomes" id="UP000599109"/>
    </source>
</evidence>
<dbReference type="EC" id="2.7.13.3" evidence="2"/>
<dbReference type="Pfam" id="PF07730">
    <property type="entry name" value="HisKA_3"/>
    <property type="match status" value="1"/>
</dbReference>
<dbReference type="InterPro" id="IPR011712">
    <property type="entry name" value="Sig_transdc_His_kin_sub3_dim/P"/>
</dbReference>
<dbReference type="EMBL" id="JAEQNE010000004">
    <property type="protein sequence ID" value="MBL0393070.1"/>
    <property type="molecule type" value="Genomic_DNA"/>
</dbReference>
<evidence type="ECO:0000256" key="5">
    <source>
        <dbReference type="ARBA" id="ARBA00022741"/>
    </source>
</evidence>
<dbReference type="CDD" id="cd16917">
    <property type="entry name" value="HATPase_UhpB-NarQ-NarX-like"/>
    <property type="match status" value="1"/>
</dbReference>
<dbReference type="GO" id="GO:0000155">
    <property type="term" value="F:phosphorelay sensor kinase activity"/>
    <property type="evidence" value="ECO:0007669"/>
    <property type="project" value="InterPro"/>
</dbReference>
<evidence type="ECO:0000259" key="10">
    <source>
        <dbReference type="SMART" id="SM00387"/>
    </source>
</evidence>
<evidence type="ECO:0000256" key="2">
    <source>
        <dbReference type="ARBA" id="ARBA00012438"/>
    </source>
</evidence>
<evidence type="ECO:0000256" key="4">
    <source>
        <dbReference type="ARBA" id="ARBA00022679"/>
    </source>
</evidence>
<dbReference type="GO" id="GO:0046983">
    <property type="term" value="F:protein dimerization activity"/>
    <property type="evidence" value="ECO:0007669"/>
    <property type="project" value="InterPro"/>
</dbReference>
<keyword evidence="9" id="KW-1133">Transmembrane helix</keyword>
<feature type="domain" description="Histidine kinase/HSP90-like ATPase" evidence="10">
    <location>
        <begin position="443"/>
        <end position="538"/>
    </location>
</feature>
<keyword evidence="5" id="KW-0547">Nucleotide-binding</keyword>